<gene>
    <name evidence="1" type="ORF">LCGC14_2458680</name>
</gene>
<reference evidence="1" key="1">
    <citation type="journal article" date="2015" name="Nature">
        <title>Complex archaea that bridge the gap between prokaryotes and eukaryotes.</title>
        <authorList>
            <person name="Spang A."/>
            <person name="Saw J.H."/>
            <person name="Jorgensen S.L."/>
            <person name="Zaremba-Niedzwiedzka K."/>
            <person name="Martijn J."/>
            <person name="Lind A.E."/>
            <person name="van Eijk R."/>
            <person name="Schleper C."/>
            <person name="Guy L."/>
            <person name="Ettema T.J."/>
        </authorList>
    </citation>
    <scope>NUCLEOTIDE SEQUENCE</scope>
</reference>
<evidence type="ECO:0008006" key="2">
    <source>
        <dbReference type="Google" id="ProtNLM"/>
    </source>
</evidence>
<dbReference type="AlphaFoldDB" id="A0A0F9C1K4"/>
<name>A0A0F9C1K4_9ZZZZ</name>
<protein>
    <recommendedName>
        <fullName evidence="2">DUF2341 domain-containing protein</fullName>
    </recommendedName>
</protein>
<accession>A0A0F9C1K4</accession>
<dbReference type="InterPro" id="IPR013320">
    <property type="entry name" value="ConA-like_dom_sf"/>
</dbReference>
<dbReference type="Gene3D" id="2.60.120.200">
    <property type="match status" value="1"/>
</dbReference>
<proteinExistence type="predicted"/>
<comment type="caution">
    <text evidence="1">The sequence shown here is derived from an EMBL/GenBank/DDBJ whole genome shotgun (WGS) entry which is preliminary data.</text>
</comment>
<dbReference type="EMBL" id="LAZR01038224">
    <property type="protein sequence ID" value="KKL20117.1"/>
    <property type="molecule type" value="Genomic_DNA"/>
</dbReference>
<evidence type="ECO:0000313" key="1">
    <source>
        <dbReference type="EMBL" id="KKL20117.1"/>
    </source>
</evidence>
<sequence length="259" mass="28714">TNYKILNTPDLLWYKLNGNAQDFSKGARTDGTITSSLFTTGKYGTAINFDGVDDKVVIPTAMGLNWDQDWTMSFWIKVPTAIANGEEINILEQYIDATHYFYLVCRASGTPTTTLSFFYHFNTGGGDLSEVGVNLINSWQDTFVFVTMAHDNSANKINGGNKIGTVEETDTNTTASLPDVGFTTEDFEMGRNQAECEEAVASEWDTFVENLPTVDSPVCYWAAPLNAFICPNHQVPIEECPKPVDSLKRLEEKDMKPIG</sequence>
<organism evidence="1">
    <name type="scientific">marine sediment metagenome</name>
    <dbReference type="NCBI Taxonomy" id="412755"/>
    <lineage>
        <taxon>unclassified sequences</taxon>
        <taxon>metagenomes</taxon>
        <taxon>ecological metagenomes</taxon>
    </lineage>
</organism>
<dbReference type="SUPFAM" id="SSF49899">
    <property type="entry name" value="Concanavalin A-like lectins/glucanases"/>
    <property type="match status" value="1"/>
</dbReference>
<feature type="non-terminal residue" evidence="1">
    <location>
        <position position="1"/>
    </location>
</feature>